<dbReference type="InterPro" id="IPR005819">
    <property type="entry name" value="H1/H5"/>
</dbReference>
<keyword evidence="6" id="KW-1185">Reference proteome</keyword>
<dbReference type="AlphaFoldDB" id="A0A835DWH2"/>
<accession>A0A835DWH2</accession>
<dbReference type="PRINTS" id="PR00624">
    <property type="entry name" value="HISTONEH5"/>
</dbReference>
<dbReference type="PROSITE" id="PS51504">
    <property type="entry name" value="H15"/>
    <property type="match status" value="1"/>
</dbReference>
<protein>
    <recommendedName>
        <fullName evidence="7">Histone H1</fullName>
    </recommendedName>
</protein>
<dbReference type="PANTHER" id="PTHR33074:SF63">
    <property type="entry name" value="OS02G0113300 PROTEIN"/>
    <property type="match status" value="1"/>
</dbReference>
<feature type="compositionally biased region" description="Low complexity" evidence="2">
    <location>
        <begin position="244"/>
        <end position="281"/>
    </location>
</feature>
<comment type="caution">
    <text evidence="5">The sequence shown here is derived from an EMBL/GenBank/DDBJ whole genome shotgun (WGS) entry which is preliminary data.</text>
</comment>
<feature type="region of interest" description="Disordered" evidence="2">
    <location>
        <begin position="938"/>
        <end position="1001"/>
    </location>
</feature>
<organism evidence="5 6">
    <name type="scientific">Digitaria exilis</name>
    <dbReference type="NCBI Taxonomy" id="1010633"/>
    <lineage>
        <taxon>Eukaryota</taxon>
        <taxon>Viridiplantae</taxon>
        <taxon>Streptophyta</taxon>
        <taxon>Embryophyta</taxon>
        <taxon>Tracheophyta</taxon>
        <taxon>Spermatophyta</taxon>
        <taxon>Magnoliopsida</taxon>
        <taxon>Liliopsida</taxon>
        <taxon>Poales</taxon>
        <taxon>Poaceae</taxon>
        <taxon>PACMAD clade</taxon>
        <taxon>Panicoideae</taxon>
        <taxon>Panicodae</taxon>
        <taxon>Paniceae</taxon>
        <taxon>Anthephorinae</taxon>
        <taxon>Digitaria</taxon>
    </lineage>
</organism>
<dbReference type="GO" id="GO:0051537">
    <property type="term" value="F:2 iron, 2 sulfur cluster binding"/>
    <property type="evidence" value="ECO:0007669"/>
    <property type="project" value="InterPro"/>
</dbReference>
<dbReference type="InterPro" id="IPR036388">
    <property type="entry name" value="WH-like_DNA-bd_sf"/>
</dbReference>
<dbReference type="EMBL" id="JACEFO010002676">
    <property type="protein sequence ID" value="KAF8651662.1"/>
    <property type="molecule type" value="Genomic_DNA"/>
</dbReference>
<evidence type="ECO:0000259" key="4">
    <source>
        <dbReference type="PROSITE" id="PS51504"/>
    </source>
</evidence>
<dbReference type="PROSITE" id="PS51296">
    <property type="entry name" value="RIESKE"/>
    <property type="match status" value="1"/>
</dbReference>
<dbReference type="PANTHER" id="PTHR33074">
    <property type="entry name" value="EXPRESSED PROTEIN-RELATED"/>
    <property type="match status" value="1"/>
</dbReference>
<feature type="compositionally biased region" description="Basic residues" evidence="2">
    <location>
        <begin position="282"/>
        <end position="318"/>
    </location>
</feature>
<gene>
    <name evidence="5" type="ORF">HU200_063173</name>
</gene>
<evidence type="ECO:0000256" key="1">
    <source>
        <dbReference type="ARBA" id="ARBA00023125"/>
    </source>
</evidence>
<dbReference type="InterPro" id="IPR005818">
    <property type="entry name" value="Histone_H1/H5_H15"/>
</dbReference>
<dbReference type="CDD" id="cd00073">
    <property type="entry name" value="H15"/>
    <property type="match status" value="1"/>
</dbReference>
<evidence type="ECO:0000259" key="3">
    <source>
        <dbReference type="PROSITE" id="PS51296"/>
    </source>
</evidence>
<dbReference type="Pfam" id="PF07762">
    <property type="entry name" value="DUF1618"/>
    <property type="match status" value="1"/>
</dbReference>
<evidence type="ECO:0000313" key="5">
    <source>
        <dbReference type="EMBL" id="KAF8651662.1"/>
    </source>
</evidence>
<reference evidence="5" key="1">
    <citation type="submission" date="2020-07" db="EMBL/GenBank/DDBJ databases">
        <title>Genome sequence and genetic diversity analysis of an under-domesticated orphan crop, white fonio (Digitaria exilis).</title>
        <authorList>
            <person name="Bennetzen J.L."/>
            <person name="Chen S."/>
            <person name="Ma X."/>
            <person name="Wang X."/>
            <person name="Yssel A.E.J."/>
            <person name="Chaluvadi S.R."/>
            <person name="Johnson M."/>
            <person name="Gangashetty P."/>
            <person name="Hamidou F."/>
            <person name="Sanogo M.D."/>
            <person name="Zwaenepoel A."/>
            <person name="Wallace J."/>
            <person name="Van De Peer Y."/>
            <person name="Van Deynze A."/>
        </authorList>
    </citation>
    <scope>NUCLEOTIDE SEQUENCE</scope>
    <source>
        <tissue evidence="5">Leaves</tissue>
    </source>
</reference>
<keyword evidence="1" id="KW-0238">DNA-binding</keyword>
<dbReference type="InterPro" id="IPR036390">
    <property type="entry name" value="WH_DNA-bd_sf"/>
</dbReference>
<feature type="compositionally biased region" description="Polar residues" evidence="2">
    <location>
        <begin position="938"/>
        <end position="948"/>
    </location>
</feature>
<dbReference type="Gene3D" id="1.10.10.10">
    <property type="entry name" value="Winged helix-like DNA-binding domain superfamily/Winged helix DNA-binding domain"/>
    <property type="match status" value="1"/>
</dbReference>
<dbReference type="FunFam" id="1.10.10.10:FF:000636">
    <property type="entry name" value="Histone H1"/>
    <property type="match status" value="1"/>
</dbReference>
<dbReference type="GO" id="GO:0030527">
    <property type="term" value="F:structural constituent of chromatin"/>
    <property type="evidence" value="ECO:0007669"/>
    <property type="project" value="InterPro"/>
</dbReference>
<evidence type="ECO:0000313" key="6">
    <source>
        <dbReference type="Proteomes" id="UP000636709"/>
    </source>
</evidence>
<feature type="compositionally biased region" description="Low complexity" evidence="2">
    <location>
        <begin position="144"/>
        <end position="167"/>
    </location>
</feature>
<feature type="region of interest" description="Disordered" evidence="2">
    <location>
        <begin position="235"/>
        <end position="318"/>
    </location>
</feature>
<dbReference type="OrthoDB" id="1110759at2759"/>
<feature type="region of interest" description="Disordered" evidence="2">
    <location>
        <begin position="52"/>
        <end position="78"/>
    </location>
</feature>
<evidence type="ECO:0000256" key="2">
    <source>
        <dbReference type="SAM" id="MobiDB-lite"/>
    </source>
</evidence>
<sequence length="1001" mass="107196">MKDGVRSCTRFTQHREAAPTPIAHVATSPTKNHGHFTGPPCTCSTDTQNPISRCGRRAPHTGPPRRTPAPSPSIQRPRCALPPLPRIAIRGAAPPANQEAELPSSRIAPSPAYKLGRPRSLRIYPFTALRFRSTHSCTKMPALAKPASRPAKTAAAPKPKPAAGASHPPYFEMIKEAITALKERTGSSSHAIAKYMEDKHGASLPANYKKMLSIQLRGFAAKGKLVKVKASYKLSDAAKKDSPKPAAAKTAAPKPSKAAAKPKKSTTTVGKPKKTAAAAAGTKRKAPEKKIVAKPKKSPAAKAKAKPKTVKSPASKKARKWQGGGEVIGWLLGYKPGFTIAAAERIKAAFGGRRVIFDLSQPGVHGTDLMMLGRDICVWFIIPPGDEVVCPQKPRTPCYHVASVPPTADLATLDGRAIQNFLALAWFAAPATTLRWAPPGPRNPKETLAVISPFLVVLAVVSGEMGSSDPLSRLFLPCLVPPPLPSSDGRLSPSSVLLDCTAYICADAVSNATTAVASMSTGTPIHVSFCLASPPRLSYLCVHFPGPAAGTPPAPPPSGATHADVALISVPIPGARHLCDDFDYFVYTARPQPGASSLDLLPKPTSGFRDADAAILRCQSSAGHHRYVIACLRTTIDSDELFRFHLYDSNTRNWSTPRLLRLENPAERDDVLPIPDTASEVLFHETTKTIILGGPNGTVGWVDLWRGILFCDVLDEMPVLRDMPLPKPSRRNRRDFCFGGPHSYRDISVVAATSGQEHGINNNKVVIKYVEMETRPGEIPLSSSTKQWLHDHSGRGSRLFEADASWNGFDDACALRGVPLEEDPPVSGDELVCPYKPRTPTADLATLDGRTIQIFGALGGLLVEPGTPSKGQGLAVISFALCAMHKQAAVAPRCNTPSPKATPLRPSVGAARWVSHTGCPVTEPRKLVARADLGSGWTKGNMTCSGAEQSDRAEAESAVLRTRPSRCPSGSGDAQDLCASDELEEEENPEVEEEQKQRDWR</sequence>
<dbReference type="Pfam" id="PF00538">
    <property type="entry name" value="Linker_histone"/>
    <property type="match status" value="1"/>
</dbReference>
<feature type="compositionally biased region" description="Acidic residues" evidence="2">
    <location>
        <begin position="979"/>
        <end position="993"/>
    </location>
</feature>
<dbReference type="InterPro" id="IPR017941">
    <property type="entry name" value="Rieske_2Fe-2S"/>
</dbReference>
<dbReference type="GO" id="GO:0003677">
    <property type="term" value="F:DNA binding"/>
    <property type="evidence" value="ECO:0007669"/>
    <property type="project" value="UniProtKB-KW"/>
</dbReference>
<dbReference type="Gene3D" id="1.10.260.200">
    <property type="match status" value="1"/>
</dbReference>
<evidence type="ECO:0008006" key="7">
    <source>
        <dbReference type="Google" id="ProtNLM"/>
    </source>
</evidence>
<dbReference type="SUPFAM" id="SSF46785">
    <property type="entry name" value="Winged helix' DNA-binding domain"/>
    <property type="match status" value="1"/>
</dbReference>
<name>A0A835DWH2_9POAL</name>
<dbReference type="GO" id="GO:0006334">
    <property type="term" value="P:nucleosome assembly"/>
    <property type="evidence" value="ECO:0007669"/>
    <property type="project" value="InterPro"/>
</dbReference>
<dbReference type="Proteomes" id="UP000636709">
    <property type="component" value="Unassembled WGS sequence"/>
</dbReference>
<dbReference type="GO" id="GO:0000786">
    <property type="term" value="C:nucleosome"/>
    <property type="evidence" value="ECO:0007669"/>
    <property type="project" value="InterPro"/>
</dbReference>
<feature type="compositionally biased region" description="Pro residues" evidence="2">
    <location>
        <begin position="61"/>
        <end position="71"/>
    </location>
</feature>
<dbReference type="SMART" id="SM00526">
    <property type="entry name" value="H15"/>
    <property type="match status" value="1"/>
</dbReference>
<dbReference type="InterPro" id="IPR011676">
    <property type="entry name" value="DUF1618"/>
</dbReference>
<feature type="region of interest" description="Disordered" evidence="2">
    <location>
        <begin position="143"/>
        <end position="167"/>
    </location>
</feature>
<feature type="domain" description="Rieske" evidence="3">
    <location>
        <begin position="803"/>
        <end position="835"/>
    </location>
</feature>
<proteinExistence type="predicted"/>
<feature type="domain" description="H15" evidence="4">
    <location>
        <begin position="166"/>
        <end position="236"/>
    </location>
</feature>